<dbReference type="PANTHER" id="PTHR42883:SF2">
    <property type="entry name" value="THYMIDYLYLTRANSFERASE"/>
    <property type="match status" value="1"/>
</dbReference>
<dbReference type="EMBL" id="PQFF01000298">
    <property type="protein sequence ID" value="RHZ64236.1"/>
    <property type="molecule type" value="Genomic_DNA"/>
</dbReference>
<evidence type="ECO:0000313" key="2">
    <source>
        <dbReference type="EMBL" id="RHZ64236.1"/>
    </source>
</evidence>
<comment type="caution">
    <text evidence="2">The sequence shown here is derived from an EMBL/GenBank/DDBJ whole genome shotgun (WGS) entry which is preliminary data.</text>
</comment>
<dbReference type="Gene3D" id="3.90.550.10">
    <property type="entry name" value="Spore Coat Polysaccharide Biosynthesis Protein SpsA, Chain A"/>
    <property type="match status" value="1"/>
</dbReference>
<dbReference type="InterPro" id="IPR029044">
    <property type="entry name" value="Nucleotide-diphossugar_trans"/>
</dbReference>
<reference evidence="2 3" key="1">
    <citation type="submission" date="2018-08" db="EMBL/GenBank/DDBJ databases">
        <title>Genome and evolution of the arbuscular mycorrhizal fungus Diversispora epigaea (formerly Glomus versiforme) and its bacterial endosymbionts.</title>
        <authorList>
            <person name="Sun X."/>
            <person name="Fei Z."/>
            <person name="Harrison M."/>
        </authorList>
    </citation>
    <scope>NUCLEOTIDE SEQUENCE [LARGE SCALE GENOMIC DNA]</scope>
    <source>
        <strain evidence="2 3">IT104</strain>
    </source>
</reference>
<sequence length="302" mass="34473">MKLKILILGAGYGTRLQRDIKQEPCQKYNHLLGLPKALLPIGDKDALITHWLQIFRNSELNSNNSINSSVYVVTNSKFYSNFISWANENGIPTSNIANDGTTCNEDRLGAISDIQFGLKYFQLYDSDVLIIGGDTLFLSDFNFNKLMKQFKDNKDGCLLTTYIVPPDENISKYGILTLENLSNDQILVIDFIEKPNNPSQKIISRNACPCFYFLKREALLLIDEFLKESKEDKSQTIEDRDATGKFLAWVINENKFKLYASKVEGRIDVGGLESYLEAQKYFENQKFPKLDSLEKDTNKLIN</sequence>
<evidence type="ECO:0000259" key="1">
    <source>
        <dbReference type="Pfam" id="PF00483"/>
    </source>
</evidence>
<dbReference type="Pfam" id="PF00483">
    <property type="entry name" value="NTP_transferase"/>
    <property type="match status" value="1"/>
</dbReference>
<protein>
    <recommendedName>
        <fullName evidence="1">Nucleotidyl transferase domain-containing protein</fullName>
    </recommendedName>
</protein>
<dbReference type="PANTHER" id="PTHR42883">
    <property type="entry name" value="GLUCOSE-1-PHOSPHATE THYMIDYLTRANSFERASE"/>
    <property type="match status" value="1"/>
</dbReference>
<dbReference type="Proteomes" id="UP000266861">
    <property type="component" value="Unassembled WGS sequence"/>
</dbReference>
<feature type="domain" description="Nucleotidyl transferase" evidence="1">
    <location>
        <begin position="6"/>
        <end position="283"/>
    </location>
</feature>
<dbReference type="OrthoDB" id="6339427at2759"/>
<gene>
    <name evidence="2" type="ORF">Glove_326g124</name>
</gene>
<dbReference type="SUPFAM" id="SSF53448">
    <property type="entry name" value="Nucleotide-diphospho-sugar transferases"/>
    <property type="match status" value="1"/>
</dbReference>
<keyword evidence="3" id="KW-1185">Reference proteome</keyword>
<evidence type="ECO:0000313" key="3">
    <source>
        <dbReference type="Proteomes" id="UP000266861"/>
    </source>
</evidence>
<organism evidence="2 3">
    <name type="scientific">Diversispora epigaea</name>
    <dbReference type="NCBI Taxonomy" id="1348612"/>
    <lineage>
        <taxon>Eukaryota</taxon>
        <taxon>Fungi</taxon>
        <taxon>Fungi incertae sedis</taxon>
        <taxon>Mucoromycota</taxon>
        <taxon>Glomeromycotina</taxon>
        <taxon>Glomeromycetes</taxon>
        <taxon>Diversisporales</taxon>
        <taxon>Diversisporaceae</taxon>
        <taxon>Diversispora</taxon>
    </lineage>
</organism>
<proteinExistence type="predicted"/>
<dbReference type="InterPro" id="IPR005835">
    <property type="entry name" value="NTP_transferase_dom"/>
</dbReference>
<dbReference type="STRING" id="1348612.A0A397HRM1"/>
<dbReference type="AlphaFoldDB" id="A0A397HRM1"/>
<name>A0A397HRM1_9GLOM</name>
<accession>A0A397HRM1</accession>